<reference evidence="2 3" key="1">
    <citation type="journal article" date="2010" name="BMC Genomics">
        <title>Genome sequence of the pattern forming Paenibacillus vortex bacterium reveals potential for thriving in complex environments.</title>
        <authorList>
            <person name="Sirota-Madi A."/>
            <person name="Olender T."/>
            <person name="Helman Y."/>
            <person name="Ingham C."/>
            <person name="Brainis I."/>
            <person name="Roth D."/>
            <person name="Hagi E."/>
            <person name="Brodsky L."/>
            <person name="Leshkowitz D."/>
            <person name="Galatenko V."/>
            <person name="Nikolaev V."/>
            <person name="Mugasimangalam R.C."/>
            <person name="Bransburg-Zabary S."/>
            <person name="Gutnick D.L."/>
            <person name="Lancet D."/>
            <person name="Ben-Jacob E."/>
        </authorList>
    </citation>
    <scope>NUCLEOTIDE SEQUENCE [LARGE SCALE GENOMIC DNA]</scope>
    <source>
        <strain evidence="2 3">V453</strain>
    </source>
</reference>
<name>A0A2R9T099_9BACL</name>
<dbReference type="EMBL" id="ADHJ01000009">
    <property type="protein sequence ID" value="EFU43007.1"/>
    <property type="molecule type" value="Genomic_DNA"/>
</dbReference>
<gene>
    <name evidence="2" type="ORF">PVOR_04533</name>
</gene>
<comment type="caution">
    <text evidence="2">The sequence shown here is derived from an EMBL/GenBank/DDBJ whole genome shotgun (WGS) entry which is preliminary data.</text>
</comment>
<dbReference type="KEGG" id="pvo:PVOR_04533"/>
<keyword evidence="1" id="KW-1133">Transmembrane helix</keyword>
<dbReference type="AlphaFoldDB" id="A0A2R9T099"/>
<evidence type="ECO:0000256" key="1">
    <source>
        <dbReference type="SAM" id="Phobius"/>
    </source>
</evidence>
<evidence type="ECO:0000313" key="2">
    <source>
        <dbReference type="EMBL" id="EFU43007.1"/>
    </source>
</evidence>
<feature type="transmembrane region" description="Helical" evidence="1">
    <location>
        <begin position="12"/>
        <end position="35"/>
    </location>
</feature>
<accession>A0A2R9T099</accession>
<dbReference type="RefSeq" id="WP_006207811.1">
    <property type="nucleotide sequence ID" value="NZ_ADHJ01000009.1"/>
</dbReference>
<sequence>MESSGMTMFDIWPMLIIIVYGLFILLGLCALYLLIKLMMRAITALELYIDEKRNRRL</sequence>
<keyword evidence="1" id="KW-0472">Membrane</keyword>
<evidence type="ECO:0000313" key="3">
    <source>
        <dbReference type="Proteomes" id="UP000003094"/>
    </source>
</evidence>
<proteinExistence type="predicted"/>
<dbReference type="Proteomes" id="UP000003094">
    <property type="component" value="Unassembled WGS sequence"/>
</dbReference>
<organism evidence="2 3">
    <name type="scientific">Paenibacillus vortex V453</name>
    <dbReference type="NCBI Taxonomy" id="715225"/>
    <lineage>
        <taxon>Bacteria</taxon>
        <taxon>Bacillati</taxon>
        <taxon>Bacillota</taxon>
        <taxon>Bacilli</taxon>
        <taxon>Bacillales</taxon>
        <taxon>Paenibacillaceae</taxon>
        <taxon>Paenibacillus</taxon>
    </lineage>
</organism>
<keyword evidence="1" id="KW-0812">Transmembrane</keyword>
<protein>
    <submittedName>
        <fullName evidence="2">Uncharacterized protein</fullName>
    </submittedName>
</protein>
<keyword evidence="3" id="KW-1185">Reference proteome</keyword>